<reference evidence="9" key="2">
    <citation type="submission" date="2016-02" db="EMBL/GenBank/DDBJ databases">
        <title>Genome sequence of Clostridium beijerinckii strain 59B.</title>
        <authorList>
            <person name="Little G.T."/>
            <person name="Minton N.P."/>
        </authorList>
    </citation>
    <scope>NUCLEOTIDE SEQUENCE</scope>
    <source>
        <strain evidence="9">NCIMB 14988</strain>
    </source>
</reference>
<reference evidence="10" key="3">
    <citation type="submission" date="2020-04" db="EMBL/GenBank/DDBJ databases">
        <authorList>
            <person name="Brown S."/>
        </authorList>
    </citation>
    <scope>NUCLEOTIDE SEQUENCE</scope>
    <source>
        <strain evidence="10">DJ015</strain>
    </source>
</reference>
<protein>
    <submittedName>
        <fullName evidence="9 10">ABC transporter permease</fullName>
    </submittedName>
    <submittedName>
        <fullName evidence="11">Raffinose/stachyose/melibiose transport system permease protein</fullName>
    </submittedName>
</protein>
<dbReference type="PANTHER" id="PTHR30193:SF37">
    <property type="entry name" value="INNER MEMBRANE ABC TRANSPORTER PERMEASE PROTEIN YCJO"/>
    <property type="match status" value="1"/>
</dbReference>
<organism evidence="9 12">
    <name type="scientific">Clostridium beijerinckii</name>
    <name type="common">Clostridium MP</name>
    <dbReference type="NCBI Taxonomy" id="1520"/>
    <lineage>
        <taxon>Bacteria</taxon>
        <taxon>Bacillati</taxon>
        <taxon>Bacillota</taxon>
        <taxon>Clostridia</taxon>
        <taxon>Eubacteriales</taxon>
        <taxon>Clostridiaceae</taxon>
        <taxon>Clostridium</taxon>
    </lineage>
</organism>
<dbReference type="PROSITE" id="PS50928">
    <property type="entry name" value="ABC_TM1"/>
    <property type="match status" value="1"/>
</dbReference>
<name>A0A0B5QFB0_CLOBE</name>
<evidence type="ECO:0000259" key="8">
    <source>
        <dbReference type="PROSITE" id="PS50928"/>
    </source>
</evidence>
<accession>A0A0B5QFB0</accession>
<feature type="domain" description="ABC transmembrane type-1" evidence="8">
    <location>
        <begin position="69"/>
        <end position="277"/>
    </location>
</feature>
<evidence type="ECO:0000256" key="5">
    <source>
        <dbReference type="ARBA" id="ARBA00022989"/>
    </source>
</evidence>
<dbReference type="OrthoDB" id="9786413at2"/>
<reference evidence="11" key="4">
    <citation type="submission" date="2020-05" db="EMBL/GenBank/DDBJ databases">
        <title>Genomic insights into acetone-butanol-ethanol (ABE) fermentation by sequencing solventogenic clostridia strains.</title>
        <authorList>
            <person name="Brown S."/>
        </authorList>
    </citation>
    <scope>NUCLEOTIDE SEQUENCE</scope>
    <source>
        <strain evidence="11">DJ126</strain>
    </source>
</reference>
<evidence type="ECO:0000256" key="3">
    <source>
        <dbReference type="ARBA" id="ARBA00022475"/>
    </source>
</evidence>
<evidence type="ECO:0000256" key="6">
    <source>
        <dbReference type="ARBA" id="ARBA00023136"/>
    </source>
</evidence>
<feature type="transmembrane region" description="Helical" evidence="7">
    <location>
        <begin position="12"/>
        <end position="38"/>
    </location>
</feature>
<dbReference type="PANTHER" id="PTHR30193">
    <property type="entry name" value="ABC TRANSPORTER PERMEASE PROTEIN"/>
    <property type="match status" value="1"/>
</dbReference>
<evidence type="ECO:0000313" key="12">
    <source>
        <dbReference type="Proteomes" id="UP000031866"/>
    </source>
</evidence>
<keyword evidence="6 7" id="KW-0472">Membrane</keyword>
<dbReference type="InterPro" id="IPR051393">
    <property type="entry name" value="ABC_transporter_permease"/>
</dbReference>
<dbReference type="InterPro" id="IPR035906">
    <property type="entry name" value="MetI-like_sf"/>
</dbReference>
<dbReference type="GeneID" id="66343114"/>
<sequence length="288" mass="32225">MSKKSRDIKDFWIFVGPALFAMTMVVIIPFIIGIYYTFTNWNGANPHYDFVGIKNYTGIFKDVQFIYSLKITVLYTIASVITINIIGFGLAYIVTRKLKTSSFLRTGFFMPNLIGGLILGFIWQFMFNSVFTGVGKALGSATLSTSLLQAPTTAMLAMLIVSTWQYAGYIMVIYVAALENVPTDLIEAAHIDGANGWHTFKNITIPMVRQAVTICLFLTLANSFKLFDLNFSLTPMKTTEMLALNIYNEAFIVNNMGIGQAKAIIFFVLVTTISLTQVYFNKKKEVEV</sequence>
<dbReference type="Gene3D" id="1.10.3720.10">
    <property type="entry name" value="MetI-like"/>
    <property type="match status" value="1"/>
</dbReference>
<comment type="subcellular location">
    <subcellularLocation>
        <location evidence="1 7">Cell membrane</location>
        <topology evidence="1 7">Multi-pass membrane protein</topology>
    </subcellularLocation>
</comment>
<evidence type="ECO:0000256" key="4">
    <source>
        <dbReference type="ARBA" id="ARBA00022692"/>
    </source>
</evidence>
<dbReference type="RefSeq" id="WP_017209786.1">
    <property type="nucleotide sequence ID" value="NZ_BKAK01000128.1"/>
</dbReference>
<comment type="similarity">
    <text evidence="7">Belongs to the binding-protein-dependent transport system permease family.</text>
</comment>
<dbReference type="KEGG" id="cbei:LF65_00270"/>
<evidence type="ECO:0000313" key="10">
    <source>
        <dbReference type="EMBL" id="MBC2473604.1"/>
    </source>
</evidence>
<gene>
    <name evidence="11" type="ORF">DFH45_001738</name>
    <name evidence="10" type="ORF">HGI39_02575</name>
    <name evidence="9" type="ORF">LF65_00270</name>
</gene>
<dbReference type="InterPro" id="IPR000515">
    <property type="entry name" value="MetI-like"/>
</dbReference>
<evidence type="ECO:0000313" key="11">
    <source>
        <dbReference type="EMBL" id="NRV08775.1"/>
    </source>
</evidence>
<keyword evidence="2 7" id="KW-0813">Transport</keyword>
<feature type="transmembrane region" description="Helical" evidence="7">
    <location>
        <begin position="154"/>
        <end position="177"/>
    </location>
</feature>
<dbReference type="CDD" id="cd06261">
    <property type="entry name" value="TM_PBP2"/>
    <property type="match status" value="1"/>
</dbReference>
<reference evidence="12" key="1">
    <citation type="submission" date="2014-12" db="EMBL/GenBank/DDBJ databases">
        <title>Genome sequence of Clostridium beijerinckii strain 59B.</title>
        <authorList>
            <person name="Little G.T."/>
            <person name="Minton N.P."/>
        </authorList>
    </citation>
    <scope>NUCLEOTIDE SEQUENCE [LARGE SCALE GENOMIC DNA]</scope>
    <source>
        <strain evidence="12">59B</strain>
    </source>
</reference>
<dbReference type="GO" id="GO:0005886">
    <property type="term" value="C:plasma membrane"/>
    <property type="evidence" value="ECO:0007669"/>
    <property type="project" value="UniProtKB-SubCell"/>
</dbReference>
<keyword evidence="4 7" id="KW-0812">Transmembrane</keyword>
<evidence type="ECO:0000256" key="2">
    <source>
        <dbReference type="ARBA" id="ARBA00022448"/>
    </source>
</evidence>
<dbReference type="Proteomes" id="UP000821656">
    <property type="component" value="Unassembled WGS sequence"/>
</dbReference>
<dbReference type="EMBL" id="JABAGV010000004">
    <property type="protein sequence ID" value="MBC2473604.1"/>
    <property type="molecule type" value="Genomic_DNA"/>
</dbReference>
<dbReference type="STRING" id="1520.LF65_00270"/>
<evidence type="ECO:0000256" key="1">
    <source>
        <dbReference type="ARBA" id="ARBA00004651"/>
    </source>
</evidence>
<reference evidence="10" key="5">
    <citation type="journal article" date="2022" name="Nat. Biotechnol.">
        <title>Carbon-negative production of acetone and isopropanol by gas fermentation at industrial pilot scale.</title>
        <authorList>
            <person name="Liew F.E."/>
            <person name="Nogle R."/>
            <person name="Abdalla T."/>
            <person name="Rasor B.J."/>
            <person name="Canter C."/>
            <person name="Jensen R.O."/>
            <person name="Wang L."/>
            <person name="Strutz J."/>
            <person name="Chirania P."/>
            <person name="De Tissera S."/>
            <person name="Mueller A.P."/>
            <person name="Ruan Z."/>
            <person name="Gao A."/>
            <person name="Tran L."/>
            <person name="Engle N.L."/>
            <person name="Bromley J.C."/>
            <person name="Daniell J."/>
            <person name="Conrado R."/>
            <person name="Tschaplinski T.J."/>
            <person name="Giannone R.J."/>
            <person name="Hettich R.L."/>
            <person name="Karim A.S."/>
            <person name="Simpson S.D."/>
            <person name="Brown S.D."/>
            <person name="Leang C."/>
            <person name="Jewett M.C."/>
            <person name="Kopke M."/>
        </authorList>
    </citation>
    <scope>NUCLEOTIDE SEQUENCE</scope>
    <source>
        <strain evidence="10">DJ015</strain>
    </source>
</reference>
<evidence type="ECO:0000313" key="9">
    <source>
        <dbReference type="EMBL" id="AJG96946.1"/>
    </source>
</evidence>
<dbReference type="Proteomes" id="UP000031866">
    <property type="component" value="Chromosome"/>
</dbReference>
<dbReference type="GO" id="GO:0055085">
    <property type="term" value="P:transmembrane transport"/>
    <property type="evidence" value="ECO:0007669"/>
    <property type="project" value="InterPro"/>
</dbReference>
<dbReference type="EMBL" id="CP010086">
    <property type="protein sequence ID" value="AJG96946.1"/>
    <property type="molecule type" value="Genomic_DNA"/>
</dbReference>
<feature type="transmembrane region" description="Helical" evidence="7">
    <location>
        <begin position="73"/>
        <end position="94"/>
    </location>
</feature>
<dbReference type="Proteomes" id="UP001194098">
    <property type="component" value="Unassembled WGS sequence"/>
</dbReference>
<feature type="transmembrane region" description="Helical" evidence="7">
    <location>
        <begin position="263"/>
        <end position="280"/>
    </location>
</feature>
<feature type="transmembrane region" description="Helical" evidence="7">
    <location>
        <begin position="106"/>
        <end position="126"/>
    </location>
</feature>
<dbReference type="SUPFAM" id="SSF161098">
    <property type="entry name" value="MetI-like"/>
    <property type="match status" value="1"/>
</dbReference>
<proteinExistence type="inferred from homology"/>
<dbReference type="EMBL" id="JABSXK010000001">
    <property type="protein sequence ID" value="NRV08775.1"/>
    <property type="molecule type" value="Genomic_DNA"/>
</dbReference>
<keyword evidence="5 7" id="KW-1133">Transmembrane helix</keyword>
<keyword evidence="3" id="KW-1003">Cell membrane</keyword>
<dbReference type="Pfam" id="PF00528">
    <property type="entry name" value="BPD_transp_1"/>
    <property type="match status" value="1"/>
</dbReference>
<dbReference type="AlphaFoldDB" id="A0A0B5QFB0"/>
<evidence type="ECO:0000256" key="7">
    <source>
        <dbReference type="RuleBase" id="RU363032"/>
    </source>
</evidence>